<accession>A0ABS5EQK3</accession>
<keyword evidence="3" id="KW-1185">Reference proteome</keyword>
<comment type="caution">
    <text evidence="2">The sequence shown here is derived from an EMBL/GenBank/DDBJ whole genome shotgun (WGS) entry which is preliminary data.</text>
</comment>
<gene>
    <name evidence="2" type="ORF">GXW78_26750</name>
</gene>
<dbReference type="RefSeq" id="WP_211871988.1">
    <property type="nucleotide sequence ID" value="NZ_JAAEDI010000045.1"/>
</dbReference>
<evidence type="ECO:0000313" key="2">
    <source>
        <dbReference type="EMBL" id="MBR0653281.1"/>
    </source>
</evidence>
<name>A0ABS5EQK3_9PROT</name>
<sequence length="61" mass="6402">MTKPKIPGSSRDGAIDARSGNASGKQADEVRSHAERAQEDKPATGRGKGEVPGALKDQTER</sequence>
<feature type="compositionally biased region" description="Basic and acidic residues" evidence="1">
    <location>
        <begin position="26"/>
        <end position="49"/>
    </location>
</feature>
<reference evidence="3" key="1">
    <citation type="journal article" date="2021" name="Syst. Appl. Microbiol.">
        <title>Roseomonas hellenica sp. nov., isolated from roots of wild-growing Alkanna tinctoria.</title>
        <authorList>
            <person name="Rat A."/>
            <person name="Naranjo H.D."/>
            <person name="Lebbe L."/>
            <person name="Cnockaert M."/>
            <person name="Krigas N."/>
            <person name="Grigoriadou K."/>
            <person name="Maloupa E."/>
            <person name="Willems A."/>
        </authorList>
    </citation>
    <scope>NUCLEOTIDE SEQUENCE [LARGE SCALE GENOMIC DNA]</scope>
    <source>
        <strain evidence="3">LMG 31159</strain>
    </source>
</reference>
<feature type="region of interest" description="Disordered" evidence="1">
    <location>
        <begin position="1"/>
        <end position="61"/>
    </location>
</feature>
<dbReference type="EMBL" id="JAAEDI010000045">
    <property type="protein sequence ID" value="MBR0653281.1"/>
    <property type="molecule type" value="Genomic_DNA"/>
</dbReference>
<protein>
    <recommendedName>
        <fullName evidence="4">Stress-induced protein</fullName>
    </recommendedName>
</protein>
<evidence type="ECO:0000256" key="1">
    <source>
        <dbReference type="SAM" id="MobiDB-lite"/>
    </source>
</evidence>
<organism evidence="2 3">
    <name type="scientific">Neoroseomonas terrae</name>
    <dbReference type="NCBI Taxonomy" id="424799"/>
    <lineage>
        <taxon>Bacteria</taxon>
        <taxon>Pseudomonadati</taxon>
        <taxon>Pseudomonadota</taxon>
        <taxon>Alphaproteobacteria</taxon>
        <taxon>Acetobacterales</taxon>
        <taxon>Acetobacteraceae</taxon>
        <taxon>Neoroseomonas</taxon>
    </lineage>
</organism>
<evidence type="ECO:0000313" key="3">
    <source>
        <dbReference type="Proteomes" id="UP000698752"/>
    </source>
</evidence>
<proteinExistence type="predicted"/>
<dbReference type="Proteomes" id="UP000698752">
    <property type="component" value="Unassembled WGS sequence"/>
</dbReference>
<evidence type="ECO:0008006" key="4">
    <source>
        <dbReference type="Google" id="ProtNLM"/>
    </source>
</evidence>